<keyword evidence="1" id="KW-0547">Nucleotide-binding</keyword>
<dbReference type="PROSITE" id="PS50011">
    <property type="entry name" value="PROTEIN_KINASE_DOM"/>
    <property type="match status" value="1"/>
</dbReference>
<dbReference type="SUPFAM" id="SSF56112">
    <property type="entry name" value="Protein kinase-like (PK-like)"/>
    <property type="match status" value="1"/>
</dbReference>
<accession>A0AAV5F139</accession>
<evidence type="ECO:0000259" key="2">
    <source>
        <dbReference type="PROSITE" id="PS50011"/>
    </source>
</evidence>
<dbReference type="InterPro" id="IPR011009">
    <property type="entry name" value="Kinase-like_dom_sf"/>
</dbReference>
<dbReference type="PANTHER" id="PTHR45707:SF70">
    <property type="entry name" value="PROTEIN KINASE DOMAIN-CONTAINING PROTEIN"/>
    <property type="match status" value="1"/>
</dbReference>
<evidence type="ECO:0000313" key="4">
    <source>
        <dbReference type="Proteomes" id="UP001054889"/>
    </source>
</evidence>
<reference evidence="3" key="2">
    <citation type="submission" date="2021-12" db="EMBL/GenBank/DDBJ databases">
        <title>Resequencing data analysis of finger millet.</title>
        <authorList>
            <person name="Hatakeyama M."/>
            <person name="Aluri S."/>
            <person name="Balachadran M.T."/>
            <person name="Sivarajan S.R."/>
            <person name="Poveda L."/>
            <person name="Shimizu-Inatsugi R."/>
            <person name="Schlapbach R."/>
            <person name="Sreeman S.M."/>
            <person name="Shimizu K.K."/>
        </authorList>
    </citation>
    <scope>NUCLEOTIDE SEQUENCE</scope>
</reference>
<gene>
    <name evidence="3" type="primary">gb16239</name>
    <name evidence="3" type="ORF">PR202_gb16239</name>
</gene>
<dbReference type="GO" id="GO:0004672">
    <property type="term" value="F:protein kinase activity"/>
    <property type="evidence" value="ECO:0007669"/>
    <property type="project" value="InterPro"/>
</dbReference>
<dbReference type="InterPro" id="IPR001245">
    <property type="entry name" value="Ser-Thr/Tyr_kinase_cat_dom"/>
</dbReference>
<name>A0AAV5F139_ELECO</name>
<dbReference type="FunFam" id="3.30.200.20:FF:000465">
    <property type="entry name" value="Cysteine-rich receptor-like protein kinase 6"/>
    <property type="match status" value="1"/>
</dbReference>
<keyword evidence="1" id="KW-0067">ATP-binding</keyword>
<dbReference type="Gene3D" id="3.30.200.20">
    <property type="entry name" value="Phosphorylase Kinase, domain 1"/>
    <property type="match status" value="1"/>
</dbReference>
<dbReference type="InterPro" id="IPR017441">
    <property type="entry name" value="Protein_kinase_ATP_BS"/>
</dbReference>
<keyword evidence="4" id="KW-1185">Reference proteome</keyword>
<dbReference type="PROSITE" id="PS00107">
    <property type="entry name" value="PROTEIN_KINASE_ATP"/>
    <property type="match status" value="1"/>
</dbReference>
<feature type="domain" description="Protein kinase" evidence="2">
    <location>
        <begin position="37"/>
        <end position="170"/>
    </location>
</feature>
<dbReference type="AlphaFoldDB" id="A0AAV5F139"/>
<dbReference type="InterPro" id="IPR000719">
    <property type="entry name" value="Prot_kinase_dom"/>
</dbReference>
<proteinExistence type="predicted"/>
<reference evidence="3" key="1">
    <citation type="journal article" date="2018" name="DNA Res.">
        <title>Multiple hybrid de novo genome assembly of finger millet, an orphan allotetraploid crop.</title>
        <authorList>
            <person name="Hatakeyama M."/>
            <person name="Aluri S."/>
            <person name="Balachadran M.T."/>
            <person name="Sivarajan S.R."/>
            <person name="Patrignani A."/>
            <person name="Gruter S."/>
            <person name="Poveda L."/>
            <person name="Shimizu-Inatsugi R."/>
            <person name="Baeten J."/>
            <person name="Francoijs K.J."/>
            <person name="Nataraja K.N."/>
            <person name="Reddy Y.A.N."/>
            <person name="Phadnis S."/>
            <person name="Ravikumar R.L."/>
            <person name="Schlapbach R."/>
            <person name="Sreeman S.M."/>
            <person name="Shimizu K.K."/>
        </authorList>
    </citation>
    <scope>NUCLEOTIDE SEQUENCE</scope>
</reference>
<dbReference type="PANTHER" id="PTHR45707">
    <property type="entry name" value="C2 CALCIUM/LIPID-BINDING PLANT PHOSPHORIBOSYLTRANSFERASE FAMILY PROTEIN"/>
    <property type="match status" value="1"/>
</dbReference>
<dbReference type="Proteomes" id="UP001054889">
    <property type="component" value="Unassembled WGS sequence"/>
</dbReference>
<evidence type="ECO:0000256" key="1">
    <source>
        <dbReference type="PROSITE-ProRule" id="PRU10141"/>
    </source>
</evidence>
<organism evidence="3 4">
    <name type="scientific">Eleusine coracana subsp. coracana</name>
    <dbReference type="NCBI Taxonomy" id="191504"/>
    <lineage>
        <taxon>Eukaryota</taxon>
        <taxon>Viridiplantae</taxon>
        <taxon>Streptophyta</taxon>
        <taxon>Embryophyta</taxon>
        <taxon>Tracheophyta</taxon>
        <taxon>Spermatophyta</taxon>
        <taxon>Magnoliopsida</taxon>
        <taxon>Liliopsida</taxon>
        <taxon>Poales</taxon>
        <taxon>Poaceae</taxon>
        <taxon>PACMAD clade</taxon>
        <taxon>Chloridoideae</taxon>
        <taxon>Cynodonteae</taxon>
        <taxon>Eleusininae</taxon>
        <taxon>Eleusine</taxon>
    </lineage>
</organism>
<evidence type="ECO:0000313" key="3">
    <source>
        <dbReference type="EMBL" id="GJN28150.1"/>
    </source>
</evidence>
<dbReference type="EMBL" id="BQKI01000080">
    <property type="protein sequence ID" value="GJN28150.1"/>
    <property type="molecule type" value="Genomic_DNA"/>
</dbReference>
<protein>
    <recommendedName>
        <fullName evidence="2">Protein kinase domain-containing protein</fullName>
    </recommendedName>
</protein>
<dbReference type="Pfam" id="PF07714">
    <property type="entry name" value="PK_Tyr_Ser-Thr"/>
    <property type="match status" value="1"/>
</dbReference>
<sequence length="170" mass="18902">MASDAGARSHLERMLHDESVEAINLPISLLASITNDFSKEQQIGEGGFATVYMGILSTGSVAVKKLFNAFSMDDDKFTKEVSCLMRVKHKNVVRFLGYCADAQGKMLDYEGQKVIADERQRGYMAPESFDGVITFKSDIYSLGIIIIEMLTGQKRNDEIDNVSILFQEKG</sequence>
<dbReference type="Gene3D" id="1.10.510.10">
    <property type="entry name" value="Transferase(Phosphotransferase) domain 1"/>
    <property type="match status" value="1"/>
</dbReference>
<feature type="binding site" evidence="1">
    <location>
        <position position="65"/>
    </location>
    <ligand>
        <name>ATP</name>
        <dbReference type="ChEBI" id="CHEBI:30616"/>
    </ligand>
</feature>
<dbReference type="GO" id="GO:0005524">
    <property type="term" value="F:ATP binding"/>
    <property type="evidence" value="ECO:0007669"/>
    <property type="project" value="UniProtKB-UniRule"/>
</dbReference>
<comment type="caution">
    <text evidence="3">The sequence shown here is derived from an EMBL/GenBank/DDBJ whole genome shotgun (WGS) entry which is preliminary data.</text>
</comment>